<organism evidence="3 4">
    <name type="scientific">Diaphorobacter limosus</name>
    <dbReference type="NCBI Taxonomy" id="3036128"/>
    <lineage>
        <taxon>Bacteria</taxon>
        <taxon>Pseudomonadati</taxon>
        <taxon>Pseudomonadota</taxon>
        <taxon>Betaproteobacteria</taxon>
        <taxon>Burkholderiales</taxon>
        <taxon>Comamonadaceae</taxon>
        <taxon>Diaphorobacter</taxon>
    </lineage>
</organism>
<sequence length="181" mass="21722">MSLMHHPLLRIASAGVLGALMAGCVGVPGDPYYDGGYSGGGYYPGSASVTVYEQPGVIYTPPPVGWRNYPPPPHGWREDAWRERQWREHREREARERREHERRDMERRRDFERRDAERQREAMRHEAERRRELERQRHMEPHAHQPRVPQCPNMDAEAGRHPREREPHNEREHRNPRYDWR</sequence>
<gene>
    <name evidence="3" type="ORF">P4826_06920</name>
</gene>
<evidence type="ECO:0000256" key="1">
    <source>
        <dbReference type="SAM" id="MobiDB-lite"/>
    </source>
</evidence>
<feature type="signal peptide" evidence="2">
    <location>
        <begin position="1"/>
        <end position="22"/>
    </location>
</feature>
<feature type="compositionally biased region" description="Basic and acidic residues" evidence="1">
    <location>
        <begin position="157"/>
        <end position="181"/>
    </location>
</feature>
<evidence type="ECO:0000256" key="2">
    <source>
        <dbReference type="SAM" id="SignalP"/>
    </source>
</evidence>
<name>A0ABZ0J9F5_9BURK</name>
<feature type="compositionally biased region" description="Basic and acidic residues" evidence="1">
    <location>
        <begin position="76"/>
        <end position="143"/>
    </location>
</feature>
<protein>
    <recommendedName>
        <fullName evidence="5">Lipoprotein</fullName>
    </recommendedName>
</protein>
<keyword evidence="2" id="KW-0732">Signal</keyword>
<dbReference type="EMBL" id="CP136921">
    <property type="protein sequence ID" value="WOO33787.1"/>
    <property type="molecule type" value="Genomic_DNA"/>
</dbReference>
<evidence type="ECO:0000313" key="4">
    <source>
        <dbReference type="Proteomes" id="UP001303211"/>
    </source>
</evidence>
<accession>A0ABZ0J9F5</accession>
<feature type="chain" id="PRO_5045387959" description="Lipoprotein" evidence="2">
    <location>
        <begin position="23"/>
        <end position="181"/>
    </location>
</feature>
<proteinExistence type="predicted"/>
<evidence type="ECO:0000313" key="3">
    <source>
        <dbReference type="EMBL" id="WOO33787.1"/>
    </source>
</evidence>
<evidence type="ECO:0008006" key="5">
    <source>
        <dbReference type="Google" id="ProtNLM"/>
    </source>
</evidence>
<dbReference type="Proteomes" id="UP001303211">
    <property type="component" value="Chromosome"/>
</dbReference>
<keyword evidence="4" id="KW-1185">Reference proteome</keyword>
<dbReference type="RefSeq" id="WP_317703119.1">
    <property type="nucleotide sequence ID" value="NZ_CP136921.1"/>
</dbReference>
<feature type="region of interest" description="Disordered" evidence="1">
    <location>
        <begin position="76"/>
        <end position="181"/>
    </location>
</feature>
<reference evidence="3 4" key="1">
    <citation type="submission" date="2023-03" db="EMBL/GenBank/DDBJ databases">
        <title>Diaphorobacter basophil sp. nov., isolated from a sewage-treatment plant.</title>
        <authorList>
            <person name="Yang K."/>
        </authorList>
    </citation>
    <scope>NUCLEOTIDE SEQUENCE [LARGE SCALE GENOMIC DNA]</scope>
    <source>
        <strain evidence="3 4">Y-1</strain>
    </source>
</reference>